<dbReference type="AlphaFoldDB" id="A0A433CB82"/>
<keyword evidence="2" id="KW-1185">Reference proteome</keyword>
<evidence type="ECO:0000313" key="2">
    <source>
        <dbReference type="Proteomes" id="UP000268093"/>
    </source>
</evidence>
<comment type="caution">
    <text evidence="1">The sequence shown here is derived from an EMBL/GenBank/DDBJ whole genome shotgun (WGS) entry which is preliminary data.</text>
</comment>
<evidence type="ECO:0000313" key="1">
    <source>
        <dbReference type="EMBL" id="RUP35856.1"/>
    </source>
</evidence>
<accession>A0A433CB82</accession>
<sequence>MLLGQWLEIRCVVRLLLPLLVLFRIGLALLLLLSVLLTLYEPEVTILQPHDLPGEPPDRRLPEYKTQRRVHLALITNLEDKPRGDERMPTKVEEILVERDVGFWRGREEFVPDLVNDPLRRCHLGGIRGDIGGVRGVVGVELRGVGEGKGHFVGLAIGGERHSPQRDENFWTKNRGIRDFQHHPKMTKTSSYQWAPHSLAASSSGKPEYL</sequence>
<dbReference type="Proteomes" id="UP000268093">
    <property type="component" value="Unassembled WGS sequence"/>
</dbReference>
<name>A0A433CB82_9FUNG</name>
<proteinExistence type="predicted"/>
<gene>
    <name evidence="1" type="ORF">BC936DRAFT_138498</name>
</gene>
<organism evidence="1 2">
    <name type="scientific">Jimgerdemannia flammicorona</name>
    <dbReference type="NCBI Taxonomy" id="994334"/>
    <lineage>
        <taxon>Eukaryota</taxon>
        <taxon>Fungi</taxon>
        <taxon>Fungi incertae sedis</taxon>
        <taxon>Mucoromycota</taxon>
        <taxon>Mucoromycotina</taxon>
        <taxon>Endogonomycetes</taxon>
        <taxon>Endogonales</taxon>
        <taxon>Endogonaceae</taxon>
        <taxon>Jimgerdemannia</taxon>
    </lineage>
</organism>
<protein>
    <submittedName>
        <fullName evidence="1">Uncharacterized protein</fullName>
    </submittedName>
</protein>
<reference evidence="1 2" key="1">
    <citation type="journal article" date="2018" name="New Phytol.">
        <title>Phylogenomics of Endogonaceae and evolution of mycorrhizas within Mucoromycota.</title>
        <authorList>
            <person name="Chang Y."/>
            <person name="Desiro A."/>
            <person name="Na H."/>
            <person name="Sandor L."/>
            <person name="Lipzen A."/>
            <person name="Clum A."/>
            <person name="Barry K."/>
            <person name="Grigoriev I.V."/>
            <person name="Martin F.M."/>
            <person name="Stajich J.E."/>
            <person name="Smith M.E."/>
            <person name="Bonito G."/>
            <person name="Spatafora J.W."/>
        </authorList>
    </citation>
    <scope>NUCLEOTIDE SEQUENCE [LARGE SCALE GENOMIC DNA]</scope>
    <source>
        <strain evidence="1 2">GMNB39</strain>
    </source>
</reference>
<dbReference type="EMBL" id="RBNI01013211">
    <property type="protein sequence ID" value="RUP35856.1"/>
    <property type="molecule type" value="Genomic_DNA"/>
</dbReference>